<proteinExistence type="predicted"/>
<reference evidence="3 4" key="1">
    <citation type="submission" date="2024-03" db="EMBL/GenBank/DDBJ databases">
        <title>Genome-scale model development and genomic sequencing of the oleaginous clade Lipomyces.</title>
        <authorList>
            <consortium name="Lawrence Berkeley National Laboratory"/>
            <person name="Czajka J.J."/>
            <person name="Han Y."/>
            <person name="Kim J."/>
            <person name="Mondo S.J."/>
            <person name="Hofstad B.A."/>
            <person name="Robles A."/>
            <person name="Haridas S."/>
            <person name="Riley R."/>
            <person name="LaButti K."/>
            <person name="Pangilinan J."/>
            <person name="Andreopoulos W."/>
            <person name="Lipzen A."/>
            <person name="Yan J."/>
            <person name="Wang M."/>
            <person name="Ng V."/>
            <person name="Grigoriev I.V."/>
            <person name="Spatafora J.W."/>
            <person name="Magnuson J.K."/>
            <person name="Baker S.E."/>
            <person name="Pomraning K.R."/>
        </authorList>
    </citation>
    <scope>NUCLEOTIDE SEQUENCE [LARGE SCALE GENOMIC DNA]</scope>
    <source>
        <strain evidence="3 4">Phaff 52-87</strain>
    </source>
</reference>
<dbReference type="Pfam" id="PF14027">
    <property type="entry name" value="Questin_oxidase"/>
    <property type="match status" value="1"/>
</dbReference>
<gene>
    <name evidence="3" type="ORF">BZA70DRAFT_17501</name>
</gene>
<comment type="caution">
    <text evidence="3">The sequence shown here is derived from an EMBL/GenBank/DDBJ whole genome shotgun (WGS) entry which is preliminary data.</text>
</comment>
<name>A0ABR1FCP3_9ASCO</name>
<evidence type="ECO:0000256" key="1">
    <source>
        <dbReference type="ARBA" id="ARBA00023002"/>
    </source>
</evidence>
<accession>A0ABR1FCP3</accession>
<dbReference type="PANTHER" id="PTHR35870:SF6">
    <property type="entry name" value="MGS207 PROTEIN"/>
    <property type="match status" value="1"/>
</dbReference>
<evidence type="ECO:0000256" key="2">
    <source>
        <dbReference type="SAM" id="MobiDB-lite"/>
    </source>
</evidence>
<keyword evidence="4" id="KW-1185">Reference proteome</keyword>
<protein>
    <submittedName>
        <fullName evidence="3">Uncharacterized protein</fullName>
    </submittedName>
</protein>
<dbReference type="RefSeq" id="XP_064770560.1">
    <property type="nucleotide sequence ID" value="XM_064909885.1"/>
</dbReference>
<dbReference type="PANTHER" id="PTHR35870">
    <property type="entry name" value="PROTEIN, PUTATIVE (AFU_ORTHOLOGUE AFUA_5G03330)-RELATED"/>
    <property type="match status" value="1"/>
</dbReference>
<evidence type="ECO:0000313" key="3">
    <source>
        <dbReference type="EMBL" id="KAK7207527.1"/>
    </source>
</evidence>
<dbReference type="EMBL" id="JBBJBU010000001">
    <property type="protein sequence ID" value="KAK7207527.1"/>
    <property type="molecule type" value="Genomic_DNA"/>
</dbReference>
<organism evidence="3 4">
    <name type="scientific">Myxozyma melibiosi</name>
    <dbReference type="NCBI Taxonomy" id="54550"/>
    <lineage>
        <taxon>Eukaryota</taxon>
        <taxon>Fungi</taxon>
        <taxon>Dikarya</taxon>
        <taxon>Ascomycota</taxon>
        <taxon>Saccharomycotina</taxon>
        <taxon>Lipomycetes</taxon>
        <taxon>Lipomycetales</taxon>
        <taxon>Lipomycetaceae</taxon>
        <taxon>Myxozyma</taxon>
    </lineage>
</organism>
<dbReference type="Proteomes" id="UP001498771">
    <property type="component" value="Unassembled WGS sequence"/>
</dbReference>
<feature type="region of interest" description="Disordered" evidence="2">
    <location>
        <begin position="1"/>
        <end position="43"/>
    </location>
</feature>
<feature type="compositionally biased region" description="Polar residues" evidence="2">
    <location>
        <begin position="1"/>
        <end position="20"/>
    </location>
</feature>
<dbReference type="GeneID" id="90035397"/>
<evidence type="ECO:0000313" key="4">
    <source>
        <dbReference type="Proteomes" id="UP001498771"/>
    </source>
</evidence>
<dbReference type="InterPro" id="IPR025337">
    <property type="entry name" value="Questin_oxidase-like"/>
</dbReference>
<sequence length="424" mass="48386">MGNSSSSESTEPVQLTQPGYNPNRPELPKPLPRPKKKESTPQEKLHQLLRANHASYAVLYHDREYHNHMPHLLGSAYLLGAEIYQLMELYEDYSSKLESWKEDSPQEVTHFDWREFYGQREFQRGYRDYFDDLVVDASFEWKKIVSKLLLDSKGALLHALISDLAHPLIHLAYAYELNSAEVATEALTLDATCYDSSALLIKGFVKAYENLSIAERAETLEKDPLKVLQLIKDSPEITATPISTLGPFDTSDEALDSSSAALLAFATRLDFSDFQKTFERIFHATSLLVTASHESDKYEVDFALLHTLTAAHAVQVILPHLPKAQKTELVISLWIFVVLTYIRGGRPAIDVEKIWSYEGVPKENRNWEYISQHALSADMRFDAHYLKVIRALKTLYETSHIADDPSIYLLQAAQFAFEVRKFEK</sequence>
<keyword evidence="1" id="KW-0560">Oxidoreductase</keyword>